<reference evidence="2 3" key="1">
    <citation type="submission" date="2019-10" db="EMBL/GenBank/DDBJ databases">
        <title>Assembly and Annotation for the nematode Trichostrongylus colubriformis.</title>
        <authorList>
            <person name="Martin J."/>
        </authorList>
    </citation>
    <scope>NUCLEOTIDE SEQUENCE [LARGE SCALE GENOMIC DNA]</scope>
    <source>
        <strain evidence="2">G859</strain>
        <tissue evidence="2">Whole worm</tissue>
    </source>
</reference>
<evidence type="ECO:0008006" key="4">
    <source>
        <dbReference type="Google" id="ProtNLM"/>
    </source>
</evidence>
<accession>A0AAN8F0B6</accession>
<evidence type="ECO:0000313" key="3">
    <source>
        <dbReference type="Proteomes" id="UP001331761"/>
    </source>
</evidence>
<protein>
    <recommendedName>
        <fullName evidence="4">DEP domain-containing protein</fullName>
    </recommendedName>
</protein>
<gene>
    <name evidence="2" type="ORF">GCK32_25002</name>
</gene>
<sequence length="579" mass="65948">MTDVPATTVDVIYMSTRRKAVFDLGVTTVPPEKPPRGHLRNVPVKIEPLASTVNREEDPQTPKSPSLSSQNRFSTTEKYNNMKNYFREQIQAREGGEFSGHDAVTILDDYLEMNREQFPANNIVRRKNSVKVLEMWLRENVIRRVHPFHRDSPPLFSDSRKAIYTMNPDCDHKLYICSTPTSYNSSVERRPSRTSSFKRFFSPLRNPDRAAGMLVRSPSAMSELPSRTSRTLSLFTIEPRAKNPTDRSIEEEAQLHDAALFRLLTIVEIPMLDDLTTLPGQPAKSASLLSAILSKIGLGGTTPETDASKEEEMDDLLEGSPSIRAIVPWFQLARICAPGLYFKSNGGKLTREEIHNWAKAAVQAVRDRYSSITHRGSSPLIPTEFTPIIEAIVEQLLGKKKRKTKLALQYLCLMIPQRLRTHLTNVVQFLQRTIGTDEAVSLRNPYFLGKKGDTENFEIVFDELRPFIFPQKIGRLDQNRLIEALLELRKEGNLGEEPPELTADLKRLRESSDNAVVPVRYCEAELPTEKFDADAEVAHVLMTIIDNANIPLAEKQKKCELFKEYHPKIYEKFFSHLKW</sequence>
<organism evidence="2 3">
    <name type="scientific">Trichostrongylus colubriformis</name>
    <name type="common">Black scour worm</name>
    <dbReference type="NCBI Taxonomy" id="6319"/>
    <lineage>
        <taxon>Eukaryota</taxon>
        <taxon>Metazoa</taxon>
        <taxon>Ecdysozoa</taxon>
        <taxon>Nematoda</taxon>
        <taxon>Chromadorea</taxon>
        <taxon>Rhabditida</taxon>
        <taxon>Rhabditina</taxon>
        <taxon>Rhabditomorpha</taxon>
        <taxon>Strongyloidea</taxon>
        <taxon>Trichostrongylidae</taxon>
        <taxon>Trichostrongylus</taxon>
    </lineage>
</organism>
<dbReference type="AlphaFoldDB" id="A0AAN8F0B6"/>
<evidence type="ECO:0000256" key="1">
    <source>
        <dbReference type="SAM" id="MobiDB-lite"/>
    </source>
</evidence>
<keyword evidence="3" id="KW-1185">Reference proteome</keyword>
<feature type="compositionally biased region" description="Polar residues" evidence="1">
    <location>
        <begin position="61"/>
        <end position="74"/>
    </location>
</feature>
<dbReference type="Proteomes" id="UP001331761">
    <property type="component" value="Unassembled WGS sequence"/>
</dbReference>
<comment type="caution">
    <text evidence="2">The sequence shown here is derived from an EMBL/GenBank/DDBJ whole genome shotgun (WGS) entry which is preliminary data.</text>
</comment>
<dbReference type="EMBL" id="WIXE01021714">
    <property type="protein sequence ID" value="KAK5968135.1"/>
    <property type="molecule type" value="Genomic_DNA"/>
</dbReference>
<evidence type="ECO:0000313" key="2">
    <source>
        <dbReference type="EMBL" id="KAK5968135.1"/>
    </source>
</evidence>
<dbReference type="PANTHER" id="PTHR16206">
    <property type="entry name" value="DEP DOMAIN-CONTAINING"/>
    <property type="match status" value="1"/>
</dbReference>
<name>A0AAN8F0B6_TRICO</name>
<proteinExistence type="predicted"/>
<dbReference type="PANTHER" id="PTHR16206:SF18">
    <property type="entry name" value="TARGET OF ERK KINASE MPK-1"/>
    <property type="match status" value="1"/>
</dbReference>
<feature type="region of interest" description="Disordered" evidence="1">
    <location>
        <begin position="52"/>
        <end position="74"/>
    </location>
</feature>